<dbReference type="RefSeq" id="WP_048599964.1">
    <property type="nucleotide sequence ID" value="NZ_CVPC01000023.1"/>
</dbReference>
<keyword evidence="1" id="KW-1133">Transmembrane helix</keyword>
<gene>
    <name evidence="2" type="ORF">NIG5292_02628</name>
</gene>
<dbReference type="Proteomes" id="UP000048949">
    <property type="component" value="Unassembled WGS sequence"/>
</dbReference>
<accession>A0A0U1NQ45</accession>
<organism evidence="2 3">
    <name type="scientific">Nereida ignava</name>
    <dbReference type="NCBI Taxonomy" id="282199"/>
    <lineage>
        <taxon>Bacteria</taxon>
        <taxon>Pseudomonadati</taxon>
        <taxon>Pseudomonadota</taxon>
        <taxon>Alphaproteobacteria</taxon>
        <taxon>Rhodobacterales</taxon>
        <taxon>Roseobacteraceae</taxon>
        <taxon>Nereida</taxon>
    </lineage>
</organism>
<keyword evidence="1" id="KW-0812">Transmembrane</keyword>
<dbReference type="OrthoDB" id="7875737at2"/>
<name>A0A0U1NQ45_9RHOB</name>
<dbReference type="AlphaFoldDB" id="A0A0U1NQ45"/>
<feature type="transmembrane region" description="Helical" evidence="1">
    <location>
        <begin position="12"/>
        <end position="31"/>
    </location>
</feature>
<keyword evidence="1" id="KW-0472">Membrane</keyword>
<evidence type="ECO:0000256" key="1">
    <source>
        <dbReference type="SAM" id="Phobius"/>
    </source>
</evidence>
<dbReference type="EMBL" id="CVQV01000023">
    <property type="protein sequence ID" value="CRK76563.1"/>
    <property type="molecule type" value="Genomic_DNA"/>
</dbReference>
<evidence type="ECO:0000313" key="3">
    <source>
        <dbReference type="Proteomes" id="UP000048949"/>
    </source>
</evidence>
<reference evidence="2 3" key="1">
    <citation type="submission" date="2015-04" db="EMBL/GenBank/DDBJ databases">
        <authorList>
            <person name="Syromyatnikov M.Y."/>
            <person name="Popov V.N."/>
        </authorList>
    </citation>
    <scope>NUCLEOTIDE SEQUENCE [LARGE SCALE GENOMIC DNA]</scope>
    <source>
        <strain evidence="2 3">CECT 5292</strain>
    </source>
</reference>
<proteinExistence type="predicted"/>
<sequence length="78" mass="8225">MEQSSTVFEMVIFAGAALTALGIIGIVMFIVKVRAAQKEQLEDEALKARLGALMPLNLGSFLVSAIGLMMVVMGVILG</sequence>
<evidence type="ECO:0000313" key="2">
    <source>
        <dbReference type="EMBL" id="CRK76563.1"/>
    </source>
</evidence>
<dbReference type="STRING" id="282199.GCA_001049735_02627"/>
<feature type="transmembrane region" description="Helical" evidence="1">
    <location>
        <begin position="52"/>
        <end position="77"/>
    </location>
</feature>
<keyword evidence="3" id="KW-1185">Reference proteome</keyword>
<protein>
    <submittedName>
        <fullName evidence="2">Uncharacterized protein</fullName>
    </submittedName>
</protein>